<dbReference type="EMBL" id="UYSG01004121">
    <property type="protein sequence ID" value="VDL58390.1"/>
    <property type="molecule type" value="Genomic_DNA"/>
</dbReference>
<reference evidence="3" key="1">
    <citation type="submission" date="2017-02" db="UniProtKB">
        <authorList>
            <consortium name="WormBaseParasite"/>
        </authorList>
    </citation>
    <scope>IDENTIFICATION</scope>
</reference>
<dbReference type="AlphaFoldDB" id="A0A0R3SMA9"/>
<reference evidence="1 2" key="2">
    <citation type="submission" date="2018-11" db="EMBL/GenBank/DDBJ databases">
        <authorList>
            <consortium name="Pathogen Informatics"/>
        </authorList>
    </citation>
    <scope>NUCLEOTIDE SEQUENCE [LARGE SCALE GENOMIC DNA]</scope>
</reference>
<evidence type="ECO:0000313" key="2">
    <source>
        <dbReference type="Proteomes" id="UP000274504"/>
    </source>
</evidence>
<organism evidence="3">
    <name type="scientific">Hymenolepis diminuta</name>
    <name type="common">Rat tapeworm</name>
    <dbReference type="NCBI Taxonomy" id="6216"/>
    <lineage>
        <taxon>Eukaryota</taxon>
        <taxon>Metazoa</taxon>
        <taxon>Spiralia</taxon>
        <taxon>Lophotrochozoa</taxon>
        <taxon>Platyhelminthes</taxon>
        <taxon>Cestoda</taxon>
        <taxon>Eucestoda</taxon>
        <taxon>Cyclophyllidea</taxon>
        <taxon>Hymenolepididae</taxon>
        <taxon>Hymenolepis</taxon>
    </lineage>
</organism>
<gene>
    <name evidence="1" type="ORF">HDID_LOCUS6072</name>
</gene>
<evidence type="ECO:0000313" key="3">
    <source>
        <dbReference type="WBParaSite" id="HDID_0000607401-mRNA-1"/>
    </source>
</evidence>
<accession>A0A0R3SMA9</accession>
<protein>
    <submittedName>
        <fullName evidence="1 3">Uncharacterized protein</fullName>
    </submittedName>
</protein>
<dbReference type="WBParaSite" id="HDID_0000607401-mRNA-1">
    <property type="protein sequence ID" value="HDID_0000607401-mRNA-1"/>
    <property type="gene ID" value="HDID_0000607401"/>
</dbReference>
<proteinExistence type="predicted"/>
<sequence length="56" mass="6511">MQGASRVPQYDVWIYDCTNLSDLCQTTSPFIVIIAEISFKPKTPVFLFRLRICERV</sequence>
<name>A0A0R3SMA9_HYMDI</name>
<dbReference type="Proteomes" id="UP000274504">
    <property type="component" value="Unassembled WGS sequence"/>
</dbReference>
<evidence type="ECO:0000313" key="1">
    <source>
        <dbReference type="EMBL" id="VDL58390.1"/>
    </source>
</evidence>